<dbReference type="AlphaFoldDB" id="A0A9W3SP68"/>
<dbReference type="EMBL" id="CP015250">
    <property type="protein sequence ID" value="AOM08918.1"/>
    <property type="molecule type" value="Genomic_DNA"/>
</dbReference>
<evidence type="ECO:0000313" key="2">
    <source>
        <dbReference type="Proteomes" id="UP000192743"/>
    </source>
</evidence>
<proteinExistence type="predicted"/>
<reference evidence="1 2" key="1">
    <citation type="submission" date="2016-02" db="EMBL/GenBank/DDBJ databases">
        <title>Comparative analysis of three nematocidal Bacillus thuringiensis strains.</title>
        <authorList>
            <person name="Hollensteiner J."/>
            <person name="Kloesener M."/>
            <person name="Bunk B."/>
            <person name="Sproeer C."/>
            <person name="Rosenstiel P."/>
            <person name="Schulte-Iserlohe R."/>
            <person name="Schulenburg H."/>
            <person name="Liesegang H."/>
        </authorList>
    </citation>
    <scope>NUCLEOTIDE SEQUENCE [LARGE SCALE GENOMIC DNA]</scope>
    <source>
        <strain evidence="1 2">Bt18247</strain>
    </source>
</reference>
<evidence type="ECO:0000313" key="1">
    <source>
        <dbReference type="EMBL" id="AOM08918.1"/>
    </source>
</evidence>
<sequence length="45" mass="5022">MCPDCNEMSLVEKGLTKWKCLNCGEEFTTKELDADVEFDEGTGGF</sequence>
<protein>
    <submittedName>
        <fullName evidence="1">Uncharacterized protein</fullName>
    </submittedName>
</protein>
<name>A0A9W3SP68_BACTU</name>
<gene>
    <name evidence="1" type="ORF">BTI247_04650</name>
</gene>
<accession>A0A9W3SP68</accession>
<organism evidence="1 2">
    <name type="scientific">Bacillus thuringiensis Bt18247</name>
    <dbReference type="NCBI Taxonomy" id="1423143"/>
    <lineage>
        <taxon>Bacteria</taxon>
        <taxon>Bacillati</taxon>
        <taxon>Bacillota</taxon>
        <taxon>Bacilli</taxon>
        <taxon>Bacillales</taxon>
        <taxon>Bacillaceae</taxon>
        <taxon>Bacillus</taxon>
        <taxon>Bacillus cereus group</taxon>
    </lineage>
</organism>
<dbReference type="Proteomes" id="UP000192743">
    <property type="component" value="Chromosome"/>
</dbReference>